<proteinExistence type="predicted"/>
<reference evidence="2" key="1">
    <citation type="journal article" date="2022" name="bioRxiv">
        <title>Sequencing and chromosome-scale assembly of the giantPleurodeles waltlgenome.</title>
        <authorList>
            <person name="Brown T."/>
            <person name="Elewa A."/>
            <person name="Iarovenko S."/>
            <person name="Subramanian E."/>
            <person name="Araus A.J."/>
            <person name="Petzold A."/>
            <person name="Susuki M."/>
            <person name="Suzuki K.-i.T."/>
            <person name="Hayashi T."/>
            <person name="Toyoda A."/>
            <person name="Oliveira C."/>
            <person name="Osipova E."/>
            <person name="Leigh N.D."/>
            <person name="Simon A."/>
            <person name="Yun M.H."/>
        </authorList>
    </citation>
    <scope>NUCLEOTIDE SEQUENCE</scope>
    <source>
        <strain evidence="2">20211129_DDA</strain>
        <tissue evidence="2">Liver</tissue>
    </source>
</reference>
<comment type="caution">
    <text evidence="2">The sequence shown here is derived from an EMBL/GenBank/DDBJ whole genome shotgun (WGS) entry which is preliminary data.</text>
</comment>
<dbReference type="EMBL" id="JANPWB010000006">
    <property type="protein sequence ID" value="KAJ1181067.1"/>
    <property type="molecule type" value="Genomic_DNA"/>
</dbReference>
<accession>A0AAV7TZU9</accession>
<name>A0AAV7TZU9_PLEWA</name>
<evidence type="ECO:0000313" key="3">
    <source>
        <dbReference type="Proteomes" id="UP001066276"/>
    </source>
</evidence>
<sequence length="112" mass="11895">MRERPVGEARPGGARKHAGRFRAQSACREWRPWRGRDGPCSVAVADLVLGGRLVPWGAAVGPEDGGWAGASEQCLEDRRTPCSGGAQVSRRGFWACPCGLGGTRARLLPGRA</sequence>
<dbReference type="AlphaFoldDB" id="A0AAV7TZU9"/>
<dbReference type="Proteomes" id="UP001066276">
    <property type="component" value="Chromosome 3_2"/>
</dbReference>
<evidence type="ECO:0000256" key="1">
    <source>
        <dbReference type="SAM" id="MobiDB-lite"/>
    </source>
</evidence>
<evidence type="ECO:0000313" key="2">
    <source>
        <dbReference type="EMBL" id="KAJ1181067.1"/>
    </source>
</evidence>
<organism evidence="2 3">
    <name type="scientific">Pleurodeles waltl</name>
    <name type="common">Iberian ribbed newt</name>
    <dbReference type="NCBI Taxonomy" id="8319"/>
    <lineage>
        <taxon>Eukaryota</taxon>
        <taxon>Metazoa</taxon>
        <taxon>Chordata</taxon>
        <taxon>Craniata</taxon>
        <taxon>Vertebrata</taxon>
        <taxon>Euteleostomi</taxon>
        <taxon>Amphibia</taxon>
        <taxon>Batrachia</taxon>
        <taxon>Caudata</taxon>
        <taxon>Salamandroidea</taxon>
        <taxon>Salamandridae</taxon>
        <taxon>Pleurodelinae</taxon>
        <taxon>Pleurodeles</taxon>
    </lineage>
</organism>
<protein>
    <submittedName>
        <fullName evidence="2">Uncharacterized protein</fullName>
    </submittedName>
</protein>
<feature type="region of interest" description="Disordered" evidence="1">
    <location>
        <begin position="1"/>
        <end position="20"/>
    </location>
</feature>
<gene>
    <name evidence="2" type="ORF">NDU88_006278</name>
</gene>
<keyword evidence="3" id="KW-1185">Reference proteome</keyword>